<evidence type="ECO:0000313" key="1">
    <source>
        <dbReference type="EMBL" id="EAE2898165.1"/>
    </source>
</evidence>
<name>A0A4B0GP21_LISMN</name>
<sequence length="122" mass="14206">MNIFIDDLRLAPEKYTHSFLTAESFLCWCEAHDYPTIELLSLDHDLGDEFMNGFELVKQLVELRIPVKRVQFHTDNMLGFKNMYYFLKNAAERGSLPTIESIEKRKIICIDGVESIAPYMVL</sequence>
<dbReference type="EMBL" id="AAARLF010000004">
    <property type="protein sequence ID" value="EAE2898165.1"/>
    <property type="molecule type" value="Genomic_DNA"/>
</dbReference>
<protein>
    <submittedName>
        <fullName evidence="1">Uncharacterized protein</fullName>
    </submittedName>
</protein>
<accession>A0A4B0GP21</accession>
<dbReference type="RefSeq" id="WP_061106372.1">
    <property type="nucleotide sequence ID" value="NZ_CP025222.1"/>
</dbReference>
<evidence type="ECO:0000313" key="2">
    <source>
        <dbReference type="Proteomes" id="UP000401273"/>
    </source>
</evidence>
<dbReference type="InterPro" id="IPR046909">
    <property type="entry name" value="cREC_REC"/>
</dbReference>
<gene>
    <name evidence="1" type="ORF">E1W43_09435</name>
</gene>
<dbReference type="Proteomes" id="UP000401273">
    <property type="component" value="Unassembled WGS sequence"/>
</dbReference>
<reference evidence="1 2" key="1">
    <citation type="submission" date="2019-03" db="EMBL/GenBank/DDBJ databases">
        <authorList>
            <person name="Ashton P.M."/>
            <person name="Dallman T."/>
            <person name="Nair S."/>
            <person name="De Pinna E."/>
            <person name="Peters T."/>
            <person name="Grant K."/>
        </authorList>
    </citation>
    <scope>NUCLEOTIDE SEQUENCE [LARGE SCALE GENOMIC DNA]</scope>
    <source>
        <strain evidence="1">RL15000271</strain>
    </source>
</reference>
<dbReference type="AlphaFoldDB" id="A0A4B0GP21"/>
<comment type="caution">
    <text evidence="1">The sequence shown here is derived from an EMBL/GenBank/DDBJ whole genome shotgun (WGS) entry which is preliminary data.</text>
</comment>
<proteinExistence type="predicted"/>
<organism evidence="1 2">
    <name type="scientific">Listeria monocytogenes</name>
    <dbReference type="NCBI Taxonomy" id="1639"/>
    <lineage>
        <taxon>Bacteria</taxon>
        <taxon>Bacillati</taxon>
        <taxon>Bacillota</taxon>
        <taxon>Bacilli</taxon>
        <taxon>Bacillales</taxon>
        <taxon>Listeriaceae</taxon>
        <taxon>Listeria</taxon>
    </lineage>
</organism>
<dbReference type="Pfam" id="PF20274">
    <property type="entry name" value="cREC_REC"/>
    <property type="match status" value="1"/>
</dbReference>